<proteinExistence type="predicted"/>
<dbReference type="AlphaFoldDB" id="A0A1Y1ZUS9"/>
<accession>A0A1Y1ZUS9</accession>
<comment type="caution">
    <text evidence="2">The sequence shown here is derived from an EMBL/GenBank/DDBJ whole genome shotgun (WGS) entry which is preliminary data.</text>
</comment>
<evidence type="ECO:0000313" key="3">
    <source>
        <dbReference type="Proteomes" id="UP000193144"/>
    </source>
</evidence>
<dbReference type="Proteomes" id="UP000193144">
    <property type="component" value="Unassembled WGS sequence"/>
</dbReference>
<evidence type="ECO:0000256" key="1">
    <source>
        <dbReference type="SAM" id="MobiDB-lite"/>
    </source>
</evidence>
<dbReference type="EMBL" id="MCFA01000036">
    <property type="protein sequence ID" value="ORY13991.1"/>
    <property type="molecule type" value="Genomic_DNA"/>
</dbReference>
<feature type="region of interest" description="Disordered" evidence="1">
    <location>
        <begin position="244"/>
        <end position="269"/>
    </location>
</feature>
<protein>
    <submittedName>
        <fullName evidence="2">Uncharacterized protein</fullName>
    </submittedName>
</protein>
<sequence length="329" mass="36566">MESIQKLFIDSAVSAMSQRADSPQEVISPSFALSRKSTQLKNSSTSMANISEIEFEVEDDINFETCRKLGCKCFRLFRPLDNPADLSPLSPSTDVPLLNPGNGIPAITLTAAPDSPATIDLLTFSNLGWPYHPDLVSQPPRPNKKLDKASINLEVYCPSPMLSSSPENIARMTSLDMNYPGLLHNPSLTLPTRCILHGYHDLGPCRYEIRIRELTTGIKNVHAALDRTLEKLHLKDVTIVQQMLESESSSGNDTNTDTSSRESSSSEETRGLWMIAKKGHFLKKIDESAAALRTPKTKDGDTKGAFARFKGRFSRNKPKEEDWNWNIES</sequence>
<keyword evidence="3" id="KW-1185">Reference proteome</keyword>
<organism evidence="2 3">
    <name type="scientific">Clohesyomyces aquaticus</name>
    <dbReference type="NCBI Taxonomy" id="1231657"/>
    <lineage>
        <taxon>Eukaryota</taxon>
        <taxon>Fungi</taxon>
        <taxon>Dikarya</taxon>
        <taxon>Ascomycota</taxon>
        <taxon>Pezizomycotina</taxon>
        <taxon>Dothideomycetes</taxon>
        <taxon>Pleosporomycetidae</taxon>
        <taxon>Pleosporales</taxon>
        <taxon>Lindgomycetaceae</taxon>
        <taxon>Clohesyomyces</taxon>
    </lineage>
</organism>
<gene>
    <name evidence="2" type="ORF">BCR34DRAFT_560943</name>
</gene>
<feature type="compositionally biased region" description="Low complexity" evidence="1">
    <location>
        <begin position="245"/>
        <end position="263"/>
    </location>
</feature>
<name>A0A1Y1ZUS9_9PLEO</name>
<evidence type="ECO:0000313" key="2">
    <source>
        <dbReference type="EMBL" id="ORY13991.1"/>
    </source>
</evidence>
<reference evidence="2 3" key="1">
    <citation type="submission" date="2016-07" db="EMBL/GenBank/DDBJ databases">
        <title>Pervasive Adenine N6-methylation of Active Genes in Fungi.</title>
        <authorList>
            <consortium name="DOE Joint Genome Institute"/>
            <person name="Mondo S.J."/>
            <person name="Dannebaum R.O."/>
            <person name="Kuo R.C."/>
            <person name="Labutti K."/>
            <person name="Haridas S."/>
            <person name="Kuo A."/>
            <person name="Salamov A."/>
            <person name="Ahrendt S.R."/>
            <person name="Lipzen A."/>
            <person name="Sullivan W."/>
            <person name="Andreopoulos W.B."/>
            <person name="Clum A."/>
            <person name="Lindquist E."/>
            <person name="Daum C."/>
            <person name="Ramamoorthy G.K."/>
            <person name="Gryganskyi A."/>
            <person name="Culley D."/>
            <person name="Magnuson J.K."/>
            <person name="James T.Y."/>
            <person name="O'Malley M.A."/>
            <person name="Stajich J.E."/>
            <person name="Spatafora J.W."/>
            <person name="Visel A."/>
            <person name="Grigoriev I.V."/>
        </authorList>
    </citation>
    <scope>NUCLEOTIDE SEQUENCE [LARGE SCALE GENOMIC DNA]</scope>
    <source>
        <strain evidence="2 3">CBS 115471</strain>
    </source>
</reference>
<feature type="region of interest" description="Disordered" evidence="1">
    <location>
        <begin position="292"/>
        <end position="311"/>
    </location>
</feature>